<gene>
    <name evidence="3" type="ORF">H6G03_33430</name>
</gene>
<dbReference type="PANTHER" id="PTHR30349">
    <property type="entry name" value="PHAGE INTEGRASE-RELATED"/>
    <property type="match status" value="1"/>
</dbReference>
<organism evidence="3 4">
    <name type="scientific">Aerosakkonema funiforme FACHB-1375</name>
    <dbReference type="NCBI Taxonomy" id="2949571"/>
    <lineage>
        <taxon>Bacteria</taxon>
        <taxon>Bacillati</taxon>
        <taxon>Cyanobacteriota</taxon>
        <taxon>Cyanophyceae</taxon>
        <taxon>Oscillatoriophycideae</taxon>
        <taxon>Aerosakkonematales</taxon>
        <taxon>Aerosakkonemataceae</taxon>
        <taxon>Aerosakkonema</taxon>
    </lineage>
</organism>
<accession>A0A926VLJ1</accession>
<dbReference type="GO" id="GO:0006310">
    <property type="term" value="P:DNA recombination"/>
    <property type="evidence" value="ECO:0007669"/>
    <property type="project" value="UniProtKB-KW"/>
</dbReference>
<dbReference type="GO" id="GO:0003677">
    <property type="term" value="F:DNA binding"/>
    <property type="evidence" value="ECO:0007669"/>
    <property type="project" value="InterPro"/>
</dbReference>
<sequence>MSRLSFKSLVMITPQPLTMHPAAVYLDGLSKGSRATMEPALNAIAKLITDGQCDALTLDWAALRYQHTAAIRTTLMKKFAPATVNKMLSALRRVLHEAFKLDLIDANDYAKAVDFKSIKVEKGLKGRALTRAEITKLLQVCQEQRGAVGARDAALIGILRGAGLRRAEVVNLTLKDFHPLTGELEICNGKGGKDRSVYLPKIAIDLVNNWLTFRGHRAGALLCPIQKGGQVELRHLTPQAVLLIVRKLANDAGITRFSPHDFRRTFCSDLLDAGVDLVTVQKLAGHSNPAITSKYDRRGEQVKRKAVDLLKF</sequence>
<dbReference type="PROSITE" id="PS51898">
    <property type="entry name" value="TYR_RECOMBINASE"/>
    <property type="match status" value="1"/>
</dbReference>
<dbReference type="EMBL" id="JACJPW010000150">
    <property type="protein sequence ID" value="MBD2185908.1"/>
    <property type="molecule type" value="Genomic_DNA"/>
</dbReference>
<dbReference type="InterPro" id="IPR002104">
    <property type="entry name" value="Integrase_catalytic"/>
</dbReference>
<dbReference type="InterPro" id="IPR013762">
    <property type="entry name" value="Integrase-like_cat_sf"/>
</dbReference>
<dbReference type="CDD" id="cd00397">
    <property type="entry name" value="DNA_BRE_C"/>
    <property type="match status" value="1"/>
</dbReference>
<evidence type="ECO:0000313" key="4">
    <source>
        <dbReference type="Proteomes" id="UP000641646"/>
    </source>
</evidence>
<dbReference type="Proteomes" id="UP000641646">
    <property type="component" value="Unassembled WGS sequence"/>
</dbReference>
<keyword evidence="4" id="KW-1185">Reference proteome</keyword>
<evidence type="ECO:0000313" key="3">
    <source>
        <dbReference type="EMBL" id="MBD2185908.1"/>
    </source>
</evidence>
<evidence type="ECO:0000256" key="1">
    <source>
        <dbReference type="ARBA" id="ARBA00023172"/>
    </source>
</evidence>
<reference evidence="3" key="2">
    <citation type="submission" date="2020-08" db="EMBL/GenBank/DDBJ databases">
        <authorList>
            <person name="Chen M."/>
            <person name="Teng W."/>
            <person name="Zhao L."/>
            <person name="Hu C."/>
            <person name="Zhou Y."/>
            <person name="Han B."/>
            <person name="Song L."/>
            <person name="Shu W."/>
        </authorList>
    </citation>
    <scope>NUCLEOTIDE SEQUENCE</scope>
    <source>
        <strain evidence="3">FACHB-1375</strain>
    </source>
</reference>
<proteinExistence type="predicted"/>
<dbReference type="InterPro" id="IPR011010">
    <property type="entry name" value="DNA_brk_join_enz"/>
</dbReference>
<dbReference type="PANTHER" id="PTHR30349:SF81">
    <property type="entry name" value="TYROSINE RECOMBINASE XERC"/>
    <property type="match status" value="1"/>
</dbReference>
<comment type="caution">
    <text evidence="3">The sequence shown here is derived from an EMBL/GenBank/DDBJ whole genome shotgun (WGS) entry which is preliminary data.</text>
</comment>
<dbReference type="Gene3D" id="1.10.443.10">
    <property type="entry name" value="Intergrase catalytic core"/>
    <property type="match status" value="1"/>
</dbReference>
<dbReference type="SUPFAM" id="SSF56349">
    <property type="entry name" value="DNA breaking-rejoining enzymes"/>
    <property type="match status" value="1"/>
</dbReference>
<name>A0A926VLJ1_9CYAN</name>
<protein>
    <submittedName>
        <fullName evidence="3">Tyrosine-type recombinase/integrase</fullName>
    </submittedName>
</protein>
<reference evidence="3" key="1">
    <citation type="journal article" date="2015" name="ISME J.">
        <title>Draft Genome Sequence of Streptomyces incarnatus NRRL8089, which Produces the Nucleoside Antibiotic Sinefungin.</title>
        <authorList>
            <person name="Oshima K."/>
            <person name="Hattori M."/>
            <person name="Shimizu H."/>
            <person name="Fukuda K."/>
            <person name="Nemoto M."/>
            <person name="Inagaki K."/>
            <person name="Tamura T."/>
        </authorList>
    </citation>
    <scope>NUCLEOTIDE SEQUENCE</scope>
    <source>
        <strain evidence="3">FACHB-1375</strain>
    </source>
</reference>
<dbReference type="InterPro" id="IPR050090">
    <property type="entry name" value="Tyrosine_recombinase_XerCD"/>
</dbReference>
<dbReference type="GO" id="GO:0015074">
    <property type="term" value="P:DNA integration"/>
    <property type="evidence" value="ECO:0007669"/>
    <property type="project" value="InterPro"/>
</dbReference>
<feature type="domain" description="Tyr recombinase" evidence="2">
    <location>
        <begin position="124"/>
        <end position="308"/>
    </location>
</feature>
<dbReference type="Pfam" id="PF00589">
    <property type="entry name" value="Phage_integrase"/>
    <property type="match status" value="1"/>
</dbReference>
<keyword evidence="1" id="KW-0233">DNA recombination</keyword>
<dbReference type="AlphaFoldDB" id="A0A926VLJ1"/>
<evidence type="ECO:0000259" key="2">
    <source>
        <dbReference type="PROSITE" id="PS51898"/>
    </source>
</evidence>